<proteinExistence type="predicted"/>
<feature type="chain" id="PRO_5017650488" evidence="2">
    <location>
        <begin position="25"/>
        <end position="477"/>
    </location>
</feature>
<dbReference type="InterPro" id="IPR041662">
    <property type="entry name" value="SusD-like_2"/>
</dbReference>
<reference evidence="3 4" key="1">
    <citation type="submission" date="2018-08" db="EMBL/GenBank/DDBJ databases">
        <title>Chitinophagaceae sp. K23C18032701, a novel bacterium isolated from forest soil.</title>
        <authorList>
            <person name="Wang C."/>
        </authorList>
    </citation>
    <scope>NUCLEOTIDE SEQUENCE [LARGE SCALE GENOMIC DNA]</scope>
    <source>
        <strain evidence="3 4">K23C18032701</strain>
    </source>
</reference>
<feature type="signal peptide" evidence="2">
    <location>
        <begin position="1"/>
        <end position="24"/>
    </location>
</feature>
<dbReference type="OrthoDB" id="725917at2"/>
<dbReference type="EMBL" id="QTJU01000004">
    <property type="protein sequence ID" value="RFM27756.1"/>
    <property type="molecule type" value="Genomic_DNA"/>
</dbReference>
<dbReference type="Gene3D" id="1.25.40.390">
    <property type="match status" value="1"/>
</dbReference>
<dbReference type="RefSeq" id="WP_116847833.1">
    <property type="nucleotide sequence ID" value="NZ_QTJU01000004.1"/>
</dbReference>
<evidence type="ECO:0000313" key="3">
    <source>
        <dbReference type="EMBL" id="RFM27756.1"/>
    </source>
</evidence>
<organism evidence="3 4">
    <name type="scientific">Deminuibacter soli</name>
    <dbReference type="NCBI Taxonomy" id="2291815"/>
    <lineage>
        <taxon>Bacteria</taxon>
        <taxon>Pseudomonadati</taxon>
        <taxon>Bacteroidota</taxon>
        <taxon>Chitinophagia</taxon>
        <taxon>Chitinophagales</taxon>
        <taxon>Chitinophagaceae</taxon>
        <taxon>Deminuibacter</taxon>
    </lineage>
</organism>
<evidence type="ECO:0000313" key="4">
    <source>
        <dbReference type="Proteomes" id="UP000261284"/>
    </source>
</evidence>
<evidence type="ECO:0000256" key="2">
    <source>
        <dbReference type="SAM" id="SignalP"/>
    </source>
</evidence>
<accession>A0A3E1NIH9</accession>
<feature type="compositionally biased region" description="Low complexity" evidence="1">
    <location>
        <begin position="425"/>
        <end position="438"/>
    </location>
</feature>
<evidence type="ECO:0000256" key="1">
    <source>
        <dbReference type="SAM" id="MobiDB-lite"/>
    </source>
</evidence>
<keyword evidence="4" id="KW-1185">Reference proteome</keyword>
<protein>
    <submittedName>
        <fullName evidence="3">SusD/RagB family nutrient-binding outer membrane lipoprotein</fullName>
    </submittedName>
</protein>
<feature type="compositionally biased region" description="Polar residues" evidence="1">
    <location>
        <begin position="440"/>
        <end position="451"/>
    </location>
</feature>
<feature type="compositionally biased region" description="Basic and acidic residues" evidence="1">
    <location>
        <begin position="464"/>
        <end position="477"/>
    </location>
</feature>
<dbReference type="SUPFAM" id="SSF48452">
    <property type="entry name" value="TPR-like"/>
    <property type="match status" value="1"/>
</dbReference>
<sequence>MKKFRYSLAALVSISLLHSCTKFDDNINVSPNYPTNTSNATLLTYAETQLQYTTESPYGILFAQQLSEKIYTDASRYTTVNYDYYWIYTGPLMNLNLILNSNILNDQYGSKNNQLAVARILKAYFFWHATDRWGDLPYKEALAGEKNYTPVYDTQQSIYTDLLKELKEAAAQIDNGAGVAGDIMYGGDMDKWRKLANTLRMLVAQRLSKITPDIAQAEFADAYANGGFTGNDDNWVYRHIAETANQNYWYYVFSIQNRLWYCISEPLVNYMKPYGDPRLSTYADPNEDGAYVGLPYGLDANAAAGYAPADVSYLGAAIRKQDAPSYLVTYGELLLAQAEAAKKGWISGGDATAAADYNAAITASVAQWNNGDTTGVGAYKSHDAIAYDAANALKQIGYQRWVHLYMNGYEAWAEWRRTGYPELQPAPNNNNQPVPRRQGYPTTEPNINTANYKKAIDEQPGLNGKDDLNGRVWWDKQ</sequence>
<dbReference type="Proteomes" id="UP000261284">
    <property type="component" value="Unassembled WGS sequence"/>
</dbReference>
<feature type="region of interest" description="Disordered" evidence="1">
    <location>
        <begin position="423"/>
        <end position="477"/>
    </location>
</feature>
<dbReference type="InterPro" id="IPR011990">
    <property type="entry name" value="TPR-like_helical_dom_sf"/>
</dbReference>
<comment type="caution">
    <text evidence="3">The sequence shown here is derived from an EMBL/GenBank/DDBJ whole genome shotgun (WGS) entry which is preliminary data.</text>
</comment>
<gene>
    <name evidence="3" type="ORF">DXN05_13730</name>
</gene>
<dbReference type="AlphaFoldDB" id="A0A3E1NIH9"/>
<keyword evidence="2" id="KW-0732">Signal</keyword>
<name>A0A3E1NIH9_9BACT</name>
<keyword evidence="3" id="KW-0449">Lipoprotein</keyword>
<dbReference type="Pfam" id="PF12771">
    <property type="entry name" value="SusD-like_2"/>
    <property type="match status" value="1"/>
</dbReference>